<dbReference type="InterPro" id="IPR035965">
    <property type="entry name" value="PAS-like_dom_sf"/>
</dbReference>
<dbReference type="InterPro" id="IPR043150">
    <property type="entry name" value="Phytochrome_PHY_sf"/>
</dbReference>
<dbReference type="PRINTS" id="PR01033">
    <property type="entry name" value="PHYTOCHROME"/>
</dbReference>
<dbReference type="Pfam" id="PF13188">
    <property type="entry name" value="PAS_8"/>
    <property type="match status" value="1"/>
</dbReference>
<dbReference type="Pfam" id="PF08446">
    <property type="entry name" value="PAS_2"/>
    <property type="match status" value="1"/>
</dbReference>
<evidence type="ECO:0000313" key="8">
    <source>
        <dbReference type="EMBL" id="NQX47661.1"/>
    </source>
</evidence>
<feature type="domain" description="GGDEF" evidence="7">
    <location>
        <begin position="717"/>
        <end position="852"/>
    </location>
</feature>
<dbReference type="InterPro" id="IPR050469">
    <property type="entry name" value="Diguanylate_Cyclase"/>
</dbReference>
<evidence type="ECO:0000256" key="3">
    <source>
        <dbReference type="ARBA" id="ARBA00022991"/>
    </source>
</evidence>
<protein>
    <submittedName>
        <fullName evidence="8">Diguanylate cyclase</fullName>
    </submittedName>
</protein>
<dbReference type="InterPro" id="IPR000160">
    <property type="entry name" value="GGDEF_dom"/>
</dbReference>
<dbReference type="InterPro" id="IPR016132">
    <property type="entry name" value="Phyto_chromo_attachment"/>
</dbReference>
<dbReference type="EMBL" id="JABMKX010000011">
    <property type="protein sequence ID" value="NQX47661.1"/>
    <property type="molecule type" value="Genomic_DNA"/>
</dbReference>
<dbReference type="SUPFAM" id="SSF55785">
    <property type="entry name" value="PYP-like sensor domain (PAS domain)"/>
    <property type="match status" value="2"/>
</dbReference>
<dbReference type="InterPro" id="IPR043128">
    <property type="entry name" value="Rev_trsase/Diguanyl_cyclase"/>
</dbReference>
<dbReference type="PANTHER" id="PTHR45138:SF9">
    <property type="entry name" value="DIGUANYLATE CYCLASE DGCM-RELATED"/>
    <property type="match status" value="1"/>
</dbReference>
<dbReference type="NCBIfam" id="TIGR00254">
    <property type="entry name" value="GGDEF"/>
    <property type="match status" value="1"/>
</dbReference>
<dbReference type="Gene3D" id="3.30.450.20">
    <property type="entry name" value="PAS domain"/>
    <property type="match status" value="2"/>
</dbReference>
<evidence type="ECO:0000256" key="2">
    <source>
        <dbReference type="ARBA" id="ARBA00022606"/>
    </source>
</evidence>
<dbReference type="InterPro" id="IPR013654">
    <property type="entry name" value="PAS_2"/>
</dbReference>
<sequence>MADFKAQNENDPLNRTLLNDEGLDPLNPLDLDNCEKEPIHIPGLIQPHGVLLAVTQDTGNLIVQASLNTDVLLGTASEALLGTPMANLVGQDQLDMLLERSVNAKETADLQYIVLQIEVAGELQDFFCILHESEGLMIVELEPASIDQSDSANDFDWIRTFFGRLKQTANRLEASQAAAEQVKEMLGYDRVMIYEFDEQWNGKVIAEAKEEGLEPFLGHHYPASDIPKQARELYLRNWLRTIVDVNYVPVPILPVLQPLTGKPLNLSLSILRSVSPLHIEYLQNMGVGATTTISLIQNNQLWGLITCHHHSPKYVPHRIRNLCNFLGAFFSSELYRRQQLDSYQTELELRTKAMRIVDIFTVNTSSTRVIEQLGEEEQTLLDLMEASGAAVCYQDKLMLYGATPSQEQVRELAGWFAGQAKDYTYCTSRLSLEYEPAKAYKNIASGVIYLALTPGDQNYMIWFRPEVVEIVDWAGDPAKAVIQEKDGMRLSPRKSFEKWRQVVQSTSLPWREQHLNILPQLKSILRGQTENQLRQAEEQALQNARSLRHNEQRYLQLMELSPVAFFMITGDVITYCNNRAQELMAGEQGNTLTGEQGNTLTGEPFLNYVQESYRPVLKQHFLELSRNPSLFVSSRGQFMSADGAALELNLSLASVIHGGRPSIMAVLSPGSTTDAYASATTKLRSYLTTDSLTDLPNRQALEHELEQRWSAPIHQQEPLLMLSIDIDDFHSYNAVHGLKGGDLCIQSVADVLNIIGRSYGAFVARFSGANFILTMAGASAAQAEQLAEAVRQGVYDLQIPRDRFEEEGVVTISIGGLLKVPQPSDRPSDFIAKAEKALYAAKSAGKNQVVFF</sequence>
<keyword evidence="9" id="KW-1185">Reference proteome</keyword>
<keyword evidence="1" id="KW-0600">Photoreceptor protein</keyword>
<dbReference type="Pfam" id="PF00990">
    <property type="entry name" value="GGDEF"/>
    <property type="match status" value="1"/>
</dbReference>
<comment type="caution">
    <text evidence="8">The sequence shown here is derived from an EMBL/GenBank/DDBJ whole genome shotgun (WGS) entry which is preliminary data.</text>
</comment>
<reference evidence="8 9" key="1">
    <citation type="submission" date="2020-05" db="EMBL/GenBank/DDBJ databases">
        <title>Paenibacillus glebae, sp. nov., Paenibacillus humi sp. nov., Paenibacillus pedi sp. nov., Paenibacillus terrestris sp. nov. and Paenibacillus terricola sp. nov., isolated from a forest top soil sample.</title>
        <authorList>
            <person name="Qi S."/>
            <person name="Carlier A."/>
            <person name="Cnockaert M."/>
            <person name="Vandamme P."/>
        </authorList>
    </citation>
    <scope>NUCLEOTIDE SEQUENCE [LARGE SCALE GENOMIC DNA]</scope>
    <source>
        <strain evidence="8 9">LMG 29502</strain>
    </source>
</reference>
<dbReference type="InterPro" id="IPR003018">
    <property type="entry name" value="GAF"/>
</dbReference>
<dbReference type="InterPro" id="IPR013515">
    <property type="entry name" value="Phytochrome_cen-reg"/>
</dbReference>
<dbReference type="SUPFAM" id="SSF55781">
    <property type="entry name" value="GAF domain-like"/>
    <property type="match status" value="2"/>
</dbReference>
<dbReference type="InterPro" id="IPR029787">
    <property type="entry name" value="Nucleotide_cyclase"/>
</dbReference>
<organism evidence="8 9">
    <name type="scientific">Paenibacillus tritici</name>
    <dbReference type="NCBI Taxonomy" id="1873425"/>
    <lineage>
        <taxon>Bacteria</taxon>
        <taxon>Bacillati</taxon>
        <taxon>Bacillota</taxon>
        <taxon>Bacilli</taxon>
        <taxon>Bacillales</taxon>
        <taxon>Paenibacillaceae</taxon>
        <taxon>Paenibacillus</taxon>
    </lineage>
</organism>
<dbReference type="InterPro" id="IPR000014">
    <property type="entry name" value="PAS"/>
</dbReference>
<evidence type="ECO:0000256" key="1">
    <source>
        <dbReference type="ARBA" id="ARBA00022543"/>
    </source>
</evidence>
<dbReference type="Pfam" id="PF00360">
    <property type="entry name" value="PHY"/>
    <property type="match status" value="1"/>
</dbReference>
<dbReference type="Proteomes" id="UP000711047">
    <property type="component" value="Unassembled WGS sequence"/>
</dbReference>
<dbReference type="SMART" id="SM00267">
    <property type="entry name" value="GGDEF"/>
    <property type="match status" value="1"/>
</dbReference>
<evidence type="ECO:0000259" key="7">
    <source>
        <dbReference type="PROSITE" id="PS50887"/>
    </source>
</evidence>
<name>A0ABX2DW59_9BACL</name>
<dbReference type="PROSITE" id="PS50887">
    <property type="entry name" value="GGDEF"/>
    <property type="match status" value="1"/>
</dbReference>
<accession>A0ABX2DW59</accession>
<dbReference type="Gene3D" id="3.30.70.270">
    <property type="match status" value="1"/>
</dbReference>
<feature type="region of interest" description="Disordered" evidence="5">
    <location>
        <begin position="1"/>
        <end position="22"/>
    </location>
</feature>
<dbReference type="SUPFAM" id="SSF55073">
    <property type="entry name" value="Nucleotide cyclase"/>
    <property type="match status" value="1"/>
</dbReference>
<keyword evidence="3" id="KW-0157">Chromophore</keyword>
<evidence type="ECO:0000256" key="4">
    <source>
        <dbReference type="ARBA" id="ARBA00023170"/>
    </source>
</evidence>
<evidence type="ECO:0000313" key="9">
    <source>
        <dbReference type="Proteomes" id="UP000711047"/>
    </source>
</evidence>
<dbReference type="PANTHER" id="PTHR45138">
    <property type="entry name" value="REGULATORY COMPONENTS OF SENSORY TRANSDUCTION SYSTEM"/>
    <property type="match status" value="1"/>
</dbReference>
<proteinExistence type="predicted"/>
<dbReference type="Gene3D" id="3.30.450.40">
    <property type="match status" value="1"/>
</dbReference>
<evidence type="ECO:0000259" key="6">
    <source>
        <dbReference type="PROSITE" id="PS50046"/>
    </source>
</evidence>
<dbReference type="RefSeq" id="WP_173137047.1">
    <property type="nucleotide sequence ID" value="NZ_JABMKX010000011.1"/>
</dbReference>
<evidence type="ECO:0000256" key="5">
    <source>
        <dbReference type="SAM" id="MobiDB-lite"/>
    </source>
</evidence>
<dbReference type="CDD" id="cd01949">
    <property type="entry name" value="GGDEF"/>
    <property type="match status" value="1"/>
</dbReference>
<dbReference type="Gene3D" id="3.30.450.270">
    <property type="match status" value="1"/>
</dbReference>
<gene>
    <name evidence="8" type="ORF">HQN87_20260</name>
</gene>
<dbReference type="InterPro" id="IPR001294">
    <property type="entry name" value="Phytochrome"/>
</dbReference>
<keyword evidence="4" id="KW-0675">Receptor</keyword>
<feature type="domain" description="Phytochrome chromophore attachment site" evidence="6">
    <location>
        <begin position="170"/>
        <end position="328"/>
    </location>
</feature>
<dbReference type="PROSITE" id="PS50046">
    <property type="entry name" value="PHYTOCHROME_2"/>
    <property type="match status" value="1"/>
</dbReference>
<dbReference type="SMART" id="SM00065">
    <property type="entry name" value="GAF"/>
    <property type="match status" value="1"/>
</dbReference>
<keyword evidence="2" id="KW-0716">Sensory transduction</keyword>
<dbReference type="Pfam" id="PF01590">
    <property type="entry name" value="GAF"/>
    <property type="match status" value="1"/>
</dbReference>
<dbReference type="InterPro" id="IPR029016">
    <property type="entry name" value="GAF-like_dom_sf"/>
</dbReference>